<dbReference type="SMART" id="SM00112">
    <property type="entry name" value="CA"/>
    <property type="match status" value="2"/>
</dbReference>
<feature type="domain" description="Fibronectin type-III" evidence="23">
    <location>
        <begin position="209"/>
        <end position="308"/>
    </location>
</feature>
<feature type="compositionally biased region" description="Polar residues" evidence="17">
    <location>
        <begin position="1166"/>
        <end position="1181"/>
    </location>
</feature>
<evidence type="ECO:0000256" key="7">
    <source>
        <dbReference type="ARBA" id="ARBA00022837"/>
    </source>
</evidence>
<evidence type="ECO:0000256" key="14">
    <source>
        <dbReference type="PROSITE-ProRule" id="PRU00043"/>
    </source>
</evidence>
<dbReference type="PRINTS" id="PR00249">
    <property type="entry name" value="GPCRSECRETIN"/>
</dbReference>
<evidence type="ECO:0000256" key="13">
    <source>
        <dbReference type="ARBA" id="ARBA00023292"/>
    </source>
</evidence>
<dbReference type="PANTHER" id="PTHR47767:SF1">
    <property type="entry name" value="ADHESION G PROTEIN-COUPLED RECEPTOR G7"/>
    <property type="match status" value="1"/>
</dbReference>
<dbReference type="InterPro" id="IPR015919">
    <property type="entry name" value="Cadherin-like_sf"/>
</dbReference>
<evidence type="ECO:0000259" key="22">
    <source>
        <dbReference type="PROSITE" id="PS50268"/>
    </source>
</evidence>
<dbReference type="GO" id="GO:0007163">
    <property type="term" value="P:establishment or maintenance of cell polarity"/>
    <property type="evidence" value="ECO:0007669"/>
    <property type="project" value="UniProtKB-ARBA"/>
</dbReference>
<feature type="region of interest" description="Disordered" evidence="17">
    <location>
        <begin position="1286"/>
        <end position="1363"/>
    </location>
</feature>
<feature type="transmembrane region" description="Helical" evidence="18">
    <location>
        <begin position="879"/>
        <end position="902"/>
    </location>
</feature>
<dbReference type="GO" id="GO:0005509">
    <property type="term" value="F:calcium ion binding"/>
    <property type="evidence" value="ECO:0007669"/>
    <property type="project" value="UniProtKB-UniRule"/>
</dbReference>
<dbReference type="Pfam" id="PF00041">
    <property type="entry name" value="fn3"/>
    <property type="match status" value="1"/>
</dbReference>
<dbReference type="InterPro" id="IPR001881">
    <property type="entry name" value="EGF-like_Ca-bd_dom"/>
</dbReference>
<keyword evidence="25" id="KW-1185">Reference proteome</keyword>
<dbReference type="GO" id="GO:0005886">
    <property type="term" value="C:plasma membrane"/>
    <property type="evidence" value="ECO:0007669"/>
    <property type="project" value="UniProtKB-SubCell"/>
</dbReference>
<evidence type="ECO:0000256" key="6">
    <source>
        <dbReference type="ARBA" id="ARBA00022737"/>
    </source>
</evidence>
<feature type="disulfide bond" evidence="15">
    <location>
        <begin position="333"/>
        <end position="342"/>
    </location>
</feature>
<proteinExistence type="predicted"/>
<keyword evidence="4 18" id="KW-0812">Transmembrane</keyword>
<keyword evidence="11 15" id="KW-1015">Disulfide bond</keyword>
<dbReference type="PROSITE" id="PS50026">
    <property type="entry name" value="EGF_3"/>
    <property type="match status" value="5"/>
</dbReference>
<dbReference type="GO" id="GO:0004930">
    <property type="term" value="F:G protein-coupled receptor activity"/>
    <property type="evidence" value="ECO:0007669"/>
    <property type="project" value="InterPro"/>
</dbReference>
<dbReference type="Gene3D" id="2.60.40.10">
    <property type="entry name" value="Immunoglobulins"/>
    <property type="match status" value="1"/>
</dbReference>
<feature type="transmembrane region" description="Helical" evidence="18">
    <location>
        <begin position="1074"/>
        <end position="1096"/>
    </location>
</feature>
<feature type="disulfide bond" evidence="15">
    <location>
        <begin position="371"/>
        <end position="380"/>
    </location>
</feature>
<keyword evidence="6" id="KW-0677">Repeat</keyword>
<dbReference type="SMART" id="SM00181">
    <property type="entry name" value="EGF"/>
    <property type="match status" value="5"/>
</dbReference>
<dbReference type="PROSITE" id="PS01187">
    <property type="entry name" value="EGF_CA"/>
    <property type="match status" value="1"/>
</dbReference>
<feature type="domain" description="EGF-like" evidence="19">
    <location>
        <begin position="382"/>
        <end position="421"/>
    </location>
</feature>
<feature type="domain" description="Cadherin" evidence="22">
    <location>
        <begin position="9"/>
        <end position="109"/>
    </location>
</feature>
<feature type="compositionally biased region" description="Polar residues" evidence="17">
    <location>
        <begin position="1288"/>
        <end position="1312"/>
    </location>
</feature>
<dbReference type="PROSITE" id="PS50853">
    <property type="entry name" value="FN3"/>
    <property type="match status" value="1"/>
</dbReference>
<feature type="domain" description="G-protein coupled receptors family 2 profile 2" evidence="21">
    <location>
        <begin position="877"/>
        <end position="1125"/>
    </location>
</feature>
<feature type="domain" description="EGF-like" evidence="19">
    <location>
        <begin position="461"/>
        <end position="497"/>
    </location>
</feature>
<dbReference type="InterPro" id="IPR053985">
    <property type="entry name" value="GPR128_GAIN_subdom_A"/>
</dbReference>
<dbReference type="PhylomeDB" id="T1IQ43"/>
<dbReference type="Pfam" id="PF00008">
    <property type="entry name" value="EGF"/>
    <property type="match status" value="3"/>
</dbReference>
<evidence type="ECO:0000256" key="16">
    <source>
        <dbReference type="SAM" id="Coils"/>
    </source>
</evidence>
<evidence type="ECO:0000256" key="11">
    <source>
        <dbReference type="ARBA" id="ARBA00023157"/>
    </source>
</evidence>
<keyword evidence="8" id="KW-0130">Cell adhesion</keyword>
<evidence type="ECO:0000313" key="24">
    <source>
        <dbReference type="EnsemblMetazoa" id="SMAR003150-PA"/>
    </source>
</evidence>
<keyword evidence="12" id="KW-0325">Glycoprotein</keyword>
<accession>T1IQ43</accession>
<evidence type="ECO:0000256" key="18">
    <source>
        <dbReference type="SAM" id="Phobius"/>
    </source>
</evidence>
<feature type="region of interest" description="Disordered" evidence="17">
    <location>
        <begin position="1203"/>
        <end position="1244"/>
    </location>
</feature>
<evidence type="ECO:0000256" key="3">
    <source>
        <dbReference type="ARBA" id="ARBA00022536"/>
    </source>
</evidence>
<evidence type="ECO:0000259" key="23">
    <source>
        <dbReference type="PROSITE" id="PS50853"/>
    </source>
</evidence>
<dbReference type="GO" id="GO:0007156">
    <property type="term" value="P:homophilic cell adhesion via plasma membrane adhesion molecules"/>
    <property type="evidence" value="ECO:0007669"/>
    <property type="project" value="InterPro"/>
</dbReference>
<organism evidence="24 25">
    <name type="scientific">Strigamia maritima</name>
    <name type="common">European centipede</name>
    <name type="synonym">Geophilus maritimus</name>
    <dbReference type="NCBI Taxonomy" id="126957"/>
    <lineage>
        <taxon>Eukaryota</taxon>
        <taxon>Metazoa</taxon>
        <taxon>Ecdysozoa</taxon>
        <taxon>Arthropoda</taxon>
        <taxon>Myriapoda</taxon>
        <taxon>Chilopoda</taxon>
        <taxon>Pleurostigmophora</taxon>
        <taxon>Geophilomorpha</taxon>
        <taxon>Linotaeniidae</taxon>
        <taxon>Strigamia</taxon>
    </lineage>
</organism>
<reference evidence="24" key="2">
    <citation type="submission" date="2015-02" db="UniProtKB">
        <authorList>
            <consortium name="EnsemblMetazoa"/>
        </authorList>
    </citation>
    <scope>IDENTIFICATION</scope>
</reference>
<name>T1IQ43_STRMM</name>
<dbReference type="PROSITE" id="PS00022">
    <property type="entry name" value="EGF_1"/>
    <property type="match status" value="5"/>
</dbReference>
<dbReference type="InterPro" id="IPR017981">
    <property type="entry name" value="GPCR_2-like_7TM"/>
</dbReference>
<protein>
    <submittedName>
        <fullName evidence="24">Uncharacterized protein</fullName>
    </submittedName>
</protein>
<comment type="caution">
    <text evidence="15">Lacks conserved residue(s) required for the propagation of feature annotation.</text>
</comment>
<dbReference type="PANTHER" id="PTHR47767">
    <property type="entry name" value="ADHESION G PROTEIN-COUPLED RECEPTOR G7"/>
    <property type="match status" value="1"/>
</dbReference>
<evidence type="ECO:0000256" key="1">
    <source>
        <dbReference type="ARBA" id="ARBA00004651"/>
    </source>
</evidence>
<feature type="coiled-coil region" evidence="16">
    <location>
        <begin position="1397"/>
        <end position="1424"/>
    </location>
</feature>
<evidence type="ECO:0000256" key="17">
    <source>
        <dbReference type="SAM" id="MobiDB-lite"/>
    </source>
</evidence>
<dbReference type="InterPro" id="IPR046338">
    <property type="entry name" value="GAIN_dom_sf"/>
</dbReference>
<dbReference type="InterPro" id="IPR000152">
    <property type="entry name" value="EGF-type_Asp/Asn_hydroxyl_site"/>
</dbReference>
<evidence type="ECO:0000256" key="15">
    <source>
        <dbReference type="PROSITE-ProRule" id="PRU00076"/>
    </source>
</evidence>
<feature type="disulfide bond" evidence="15">
    <location>
        <begin position="411"/>
        <end position="420"/>
    </location>
</feature>
<feature type="compositionally biased region" description="Basic and acidic residues" evidence="17">
    <location>
        <begin position="1318"/>
        <end position="1340"/>
    </location>
</feature>
<evidence type="ECO:0000256" key="12">
    <source>
        <dbReference type="ARBA" id="ARBA00023180"/>
    </source>
</evidence>
<evidence type="ECO:0000313" key="25">
    <source>
        <dbReference type="Proteomes" id="UP000014500"/>
    </source>
</evidence>
<feature type="disulfide bond" evidence="15">
    <location>
        <begin position="310"/>
        <end position="320"/>
    </location>
</feature>
<reference evidence="25" key="1">
    <citation type="submission" date="2011-05" db="EMBL/GenBank/DDBJ databases">
        <authorList>
            <person name="Richards S.R."/>
            <person name="Qu J."/>
            <person name="Jiang H."/>
            <person name="Jhangiani S.N."/>
            <person name="Agravi P."/>
            <person name="Goodspeed R."/>
            <person name="Gross S."/>
            <person name="Mandapat C."/>
            <person name="Jackson L."/>
            <person name="Mathew T."/>
            <person name="Pu L."/>
            <person name="Thornton R."/>
            <person name="Saada N."/>
            <person name="Wilczek-Boney K.B."/>
            <person name="Lee S."/>
            <person name="Kovar C."/>
            <person name="Wu Y."/>
            <person name="Scherer S.E."/>
            <person name="Worley K.C."/>
            <person name="Muzny D.M."/>
            <person name="Gibbs R."/>
        </authorList>
    </citation>
    <scope>NUCLEOTIDE SEQUENCE</scope>
    <source>
        <strain evidence="25">Brora</strain>
    </source>
</reference>
<evidence type="ECO:0000259" key="21">
    <source>
        <dbReference type="PROSITE" id="PS50261"/>
    </source>
</evidence>
<feature type="transmembrane region" description="Helical" evidence="18">
    <location>
        <begin position="989"/>
        <end position="1011"/>
    </location>
</feature>
<dbReference type="OMA" id="LTYSIFR"/>
<dbReference type="GO" id="GO:0000902">
    <property type="term" value="P:cell morphogenesis"/>
    <property type="evidence" value="ECO:0007669"/>
    <property type="project" value="UniProtKB-ARBA"/>
</dbReference>
<dbReference type="SUPFAM" id="SSF57196">
    <property type="entry name" value="EGF/Laminin"/>
    <property type="match status" value="5"/>
</dbReference>
<dbReference type="InterPro" id="IPR003961">
    <property type="entry name" value="FN3_dom"/>
</dbReference>
<dbReference type="HOGENOM" id="CLU_248972_0_0_1"/>
<dbReference type="GO" id="GO:0001736">
    <property type="term" value="P:establishment of planar polarity"/>
    <property type="evidence" value="ECO:0007669"/>
    <property type="project" value="UniProtKB-ARBA"/>
</dbReference>
<feature type="domain" description="EGF-like" evidence="19">
    <location>
        <begin position="344"/>
        <end position="381"/>
    </location>
</feature>
<dbReference type="PROSITE" id="PS50221">
    <property type="entry name" value="GAIN_B"/>
    <property type="match status" value="1"/>
</dbReference>
<keyword evidence="2" id="KW-1003">Cell membrane</keyword>
<dbReference type="SMART" id="SM00060">
    <property type="entry name" value="FN3"/>
    <property type="match status" value="1"/>
</dbReference>
<feature type="domain" description="EGF-like" evidence="19">
    <location>
        <begin position="306"/>
        <end position="343"/>
    </location>
</feature>
<comment type="subcellular location">
    <subcellularLocation>
        <location evidence="1">Cell membrane</location>
        <topology evidence="1">Multi-pass membrane protein</topology>
    </subcellularLocation>
</comment>
<sequence>YGCAKLEFLPFRHQVRLHYNAPPDLLVTRVRAVNVARPDAEILYSLHEVHNFEYFRVESTTGNVYTKDYVYLRIGNNLTIMVVAYDQEEAIVKQVEIRITEYNRQRPAFVYDIYRTEISFVEDLNVTLLQVHANDNDSVHYNADLYYTLLPGNWTEYFQIDIRTGEIQLSHKLTSNIKSIRLNILVEDGGSPVQNNTAIVEITVKSITEPRRVRHTNPMSQSVDICWDRPRVGNVTGYLVRFRETGASQEDVRDLNVTARNTTRVGSGLCTKLKGLKPWTDYEYRIYAWNKEEVGLGSEVSSFATRSNYCSHHPCRNGRCVPTISNPGFRCDCEEGYYGTTCNHFNPCVNNPCGEYGECKNVSDNMYNCQCMDGFSGINCSVFDPCLARPSPCANGATCVSTAPNTYQCSCAAGYYGSSCKSYNWCASNPCVNGGTCVNLTDINYQCVCPEGFAGKSCDVDIDDCISSPCANGAHCTDKPNGFSCVCLSGFTGESCTDIAYCLEGRTQTQYGVFQWPKSRVNETKSAVCPYGSYDRKHDMHLFAYRSCKFENHQAVWSFVNASNCATEGFNIAMNVTTQLSHLTSLPKSLNSSQISTTANHIDRVYNYALHDKKIAGGMLSVISNMLDVDENIFDNVNDSEQITDRLIDVVKKYTSKVSLDEGKSITFRSENLVIEAINLKNDPKLMASSSQRHLNTKGVTFFGNRKNFIKNKTNNFEAVDEIADNMRVEAADKADDPDDMAAIVIPDEALDLAKIQTSEGVRLQFISFKNAKFFRRKNKSQTYPNDPWQPVIIANIANATISNLTRPVTYKIPTSPNKFYYCAFWDEIEKKWSQDGISTNQSGNFTWCYSSHLTAFSVLFDPDPNEQLDMKNKIALSIVSYVGCALSIIGLILTIITYSIFRCLNRDRSGKILLCLCVAMLLMNISFLLGSQSYNTHFIDLCVGVAVLTHYFLLATLAWMCVEAINMYQMLIYVFASSETHFMLKRSLAAWGIPLIFVGTTAAINIGYYHSKNEYCILSADNPYVYYTTFLGPCCIILLINCVVFILVTRVLFQPRLTGQACRKDKNVTFAQVRGAFTVMTLLGVTWVFGALAVGPAKVPFQYIFCILNSLQGFIIFIVRCIQYPEARWAWKQLMRTGTLKKYRGVANFSGSSNSQCNGKEANDHSATSRTLSGATTSTTIEKDKDRKLSIASLTQFFKGGVQRRRSSATTTKKKDEDDGRAKEVTPEVEVAENKGAKDEKETQWHHYCCSMDDFRKEIEAKTPVDAPALNGLGSEELPFIEDENPQRQPNQEHSLDQGYSSLENSPNSSRILPESIADKSESEMDGKMDNGKKESRPNDEEEEFDDSVDVADASQQTDEDEIEKMSLTVDKMTSCIDDDLGHPVYYKASTANNIFELIEDTIETVKNMLDQLKLELPESENKIKEDLPGSKDLSGTKIKQEIPGDMTKENLPERKAMEVSLCSTCGCSSGVKNGGASVTAIDLTANRQRSPLQ</sequence>
<dbReference type="EnsemblMetazoa" id="SMAR003150-RA">
    <property type="protein sequence ID" value="SMAR003150-PA"/>
    <property type="gene ID" value="SMAR003150"/>
</dbReference>
<dbReference type="CDD" id="cd15040">
    <property type="entry name" value="7tmB2_Adhesion"/>
    <property type="match status" value="1"/>
</dbReference>
<dbReference type="InterPro" id="IPR057244">
    <property type="entry name" value="GAIN_B"/>
</dbReference>
<feature type="compositionally biased region" description="Basic and acidic residues" evidence="17">
    <location>
        <begin position="1214"/>
        <end position="1244"/>
    </location>
</feature>
<evidence type="ECO:0000256" key="2">
    <source>
        <dbReference type="ARBA" id="ARBA00022475"/>
    </source>
</evidence>
<dbReference type="Proteomes" id="UP000014500">
    <property type="component" value="Unassembled WGS sequence"/>
</dbReference>
<keyword evidence="10 18" id="KW-0472">Membrane</keyword>
<feature type="transmembrane region" description="Helical" evidence="18">
    <location>
        <begin position="914"/>
        <end position="932"/>
    </location>
</feature>
<feature type="transmembrane region" description="Helical" evidence="18">
    <location>
        <begin position="952"/>
        <end position="977"/>
    </location>
</feature>
<dbReference type="CDD" id="cd00063">
    <property type="entry name" value="FN3"/>
    <property type="match status" value="1"/>
</dbReference>
<dbReference type="FunFam" id="2.60.40.60:FF:000116">
    <property type="entry name" value="Dachsous cadherin-related 2"/>
    <property type="match status" value="1"/>
</dbReference>
<dbReference type="InterPro" id="IPR000832">
    <property type="entry name" value="GPCR_2_secretin-like"/>
</dbReference>
<dbReference type="InterPro" id="IPR053066">
    <property type="entry name" value="ADGR_G7"/>
</dbReference>
<dbReference type="InterPro" id="IPR036116">
    <property type="entry name" value="FN3_sf"/>
</dbReference>
<dbReference type="InterPro" id="IPR018097">
    <property type="entry name" value="EGF_Ca-bd_CS"/>
</dbReference>
<dbReference type="PROSITE" id="PS01186">
    <property type="entry name" value="EGF_2"/>
    <property type="match status" value="5"/>
</dbReference>
<feature type="region of interest" description="Disordered" evidence="17">
    <location>
        <begin position="1154"/>
        <end position="1181"/>
    </location>
</feature>
<feature type="domain" description="Cadherin" evidence="22">
    <location>
        <begin position="126"/>
        <end position="220"/>
    </location>
</feature>
<feature type="domain" description="GAIN-B" evidence="20">
    <location>
        <begin position="718"/>
        <end position="867"/>
    </location>
</feature>
<dbReference type="GO" id="GO:0007166">
    <property type="term" value="P:cell surface receptor signaling pathway"/>
    <property type="evidence" value="ECO:0007669"/>
    <property type="project" value="InterPro"/>
</dbReference>
<dbReference type="SMART" id="SM00179">
    <property type="entry name" value="EGF_CA"/>
    <property type="match status" value="5"/>
</dbReference>
<feature type="transmembrane region" description="Helical" evidence="18">
    <location>
        <begin position="1031"/>
        <end position="1054"/>
    </location>
</feature>
<dbReference type="Gene3D" id="2.10.25.10">
    <property type="entry name" value="Laminin"/>
    <property type="match status" value="5"/>
</dbReference>
<dbReference type="Gene3D" id="1.20.1070.10">
    <property type="entry name" value="Rhodopsin 7-helix transmembrane proteins"/>
    <property type="match status" value="1"/>
</dbReference>
<keyword evidence="16" id="KW-0175">Coiled coil</keyword>
<keyword evidence="9 18" id="KW-1133">Transmembrane helix</keyword>
<dbReference type="InterPro" id="IPR000203">
    <property type="entry name" value="GPS"/>
</dbReference>
<dbReference type="PROSITE" id="PS50261">
    <property type="entry name" value="G_PROTEIN_RECEP_F2_4"/>
    <property type="match status" value="1"/>
</dbReference>
<evidence type="ECO:0000259" key="20">
    <source>
        <dbReference type="PROSITE" id="PS50221"/>
    </source>
</evidence>
<dbReference type="GO" id="GO:0042063">
    <property type="term" value="P:gliogenesis"/>
    <property type="evidence" value="ECO:0007669"/>
    <property type="project" value="UniProtKB-ARBA"/>
</dbReference>
<dbReference type="CDD" id="cd11304">
    <property type="entry name" value="Cadherin_repeat"/>
    <property type="match status" value="2"/>
</dbReference>
<keyword evidence="13" id="KW-0424">Laminin EGF-like domain</keyword>
<dbReference type="SMART" id="SM00303">
    <property type="entry name" value="GPS"/>
    <property type="match status" value="1"/>
</dbReference>
<keyword evidence="5" id="KW-0732">Signal</keyword>
<dbReference type="CDD" id="cd00054">
    <property type="entry name" value="EGF_CA"/>
    <property type="match status" value="4"/>
</dbReference>
<dbReference type="InterPro" id="IPR002126">
    <property type="entry name" value="Cadherin-like_dom"/>
</dbReference>
<dbReference type="InterPro" id="IPR000742">
    <property type="entry name" value="EGF"/>
</dbReference>
<keyword evidence="7 14" id="KW-0106">Calcium</keyword>
<dbReference type="STRING" id="126957.T1IQ43"/>
<feature type="compositionally biased region" description="Acidic residues" evidence="17">
    <location>
        <begin position="1341"/>
        <end position="1351"/>
    </location>
</feature>
<feature type="disulfide bond" evidence="15">
    <location>
        <begin position="487"/>
        <end position="496"/>
    </location>
</feature>
<dbReference type="SUPFAM" id="SSF49313">
    <property type="entry name" value="Cadherin-like"/>
    <property type="match status" value="2"/>
</dbReference>
<dbReference type="GO" id="GO:0048666">
    <property type="term" value="P:neuron development"/>
    <property type="evidence" value="ECO:0007669"/>
    <property type="project" value="UniProtKB-ARBA"/>
</dbReference>
<dbReference type="SUPFAM" id="SSF49265">
    <property type="entry name" value="Fibronectin type III"/>
    <property type="match status" value="1"/>
</dbReference>
<evidence type="ECO:0000256" key="8">
    <source>
        <dbReference type="ARBA" id="ARBA00022889"/>
    </source>
</evidence>
<dbReference type="Pfam" id="PF00002">
    <property type="entry name" value="7tm_2"/>
    <property type="match status" value="1"/>
</dbReference>
<dbReference type="FunFam" id="2.10.25.10:FF:000109">
    <property type="entry name" value="Notch homolog 4, [Drosophila]"/>
    <property type="match status" value="1"/>
</dbReference>
<evidence type="ECO:0000256" key="10">
    <source>
        <dbReference type="ARBA" id="ARBA00023136"/>
    </source>
</evidence>
<dbReference type="eggNOG" id="KOG1219">
    <property type="taxonomic scope" value="Eukaryota"/>
</dbReference>
<feature type="domain" description="EGF-like" evidence="19">
    <location>
        <begin position="422"/>
        <end position="459"/>
    </location>
</feature>
<dbReference type="eggNOG" id="KOG4193">
    <property type="taxonomic scope" value="Eukaryota"/>
</dbReference>
<dbReference type="eggNOG" id="KOG1217">
    <property type="taxonomic scope" value="Eukaryota"/>
</dbReference>
<evidence type="ECO:0000256" key="4">
    <source>
        <dbReference type="ARBA" id="ARBA00022692"/>
    </source>
</evidence>
<dbReference type="InterPro" id="IPR013783">
    <property type="entry name" value="Ig-like_fold"/>
</dbReference>
<dbReference type="Gene3D" id="2.60.220.50">
    <property type="match status" value="1"/>
</dbReference>
<feature type="transmembrane region" description="Helical" evidence="18">
    <location>
        <begin position="1102"/>
        <end position="1123"/>
    </location>
</feature>
<dbReference type="EMBL" id="JH431284">
    <property type="status" value="NOT_ANNOTATED_CDS"/>
    <property type="molecule type" value="Genomic_DNA"/>
</dbReference>
<dbReference type="Gene3D" id="2.60.40.60">
    <property type="entry name" value="Cadherins"/>
    <property type="match status" value="2"/>
</dbReference>
<feature type="disulfide bond" evidence="15">
    <location>
        <begin position="449"/>
        <end position="458"/>
    </location>
</feature>
<dbReference type="FunFam" id="2.10.25.10:FF:000230">
    <property type="entry name" value="Delta-like protein"/>
    <property type="match status" value="1"/>
</dbReference>
<dbReference type="Pfam" id="PF00028">
    <property type="entry name" value="Cadherin"/>
    <property type="match status" value="1"/>
</dbReference>
<dbReference type="PROSITE" id="PS50268">
    <property type="entry name" value="CADHERIN_2"/>
    <property type="match status" value="2"/>
</dbReference>
<evidence type="ECO:0000256" key="5">
    <source>
        <dbReference type="ARBA" id="ARBA00022729"/>
    </source>
</evidence>
<keyword evidence="3 15" id="KW-0245">EGF-like domain</keyword>
<evidence type="ECO:0000256" key="9">
    <source>
        <dbReference type="ARBA" id="ARBA00022989"/>
    </source>
</evidence>
<dbReference type="PROSITE" id="PS00010">
    <property type="entry name" value="ASX_HYDROXYL"/>
    <property type="match status" value="1"/>
</dbReference>
<dbReference type="Pfam" id="PF22259">
    <property type="entry name" value="GPR128_GAIN_subdomA"/>
    <property type="match status" value="1"/>
</dbReference>
<evidence type="ECO:0000259" key="19">
    <source>
        <dbReference type="PROSITE" id="PS50026"/>
    </source>
</evidence>